<dbReference type="GO" id="GO:0006397">
    <property type="term" value="P:mRNA processing"/>
    <property type="evidence" value="ECO:0007669"/>
    <property type="project" value="UniProtKB-KW"/>
</dbReference>
<evidence type="ECO:0000259" key="20">
    <source>
        <dbReference type="Pfam" id="PF01207"/>
    </source>
</evidence>
<evidence type="ECO:0000256" key="17">
    <source>
        <dbReference type="SAM" id="MobiDB-lite"/>
    </source>
</evidence>
<evidence type="ECO:0000256" key="6">
    <source>
        <dbReference type="ARBA" id="ARBA00022857"/>
    </source>
</evidence>
<comment type="similarity">
    <text evidence="9">Belongs to the Dus family. Dus1 subfamily.</text>
</comment>
<keyword evidence="22" id="KW-1185">Reference proteome</keyword>
<dbReference type="InterPro" id="IPR018517">
    <property type="entry name" value="tRNA_hU_synthase_CS"/>
</dbReference>
<evidence type="ECO:0000256" key="7">
    <source>
        <dbReference type="ARBA" id="ARBA00023002"/>
    </source>
</evidence>
<evidence type="ECO:0000256" key="10">
    <source>
        <dbReference type="ARBA" id="ARBA00038890"/>
    </source>
</evidence>
<dbReference type="InterPro" id="IPR035587">
    <property type="entry name" value="DUS-like_FMN-bd"/>
</dbReference>
<evidence type="ECO:0000256" key="12">
    <source>
        <dbReference type="ARBA" id="ARBA00047652"/>
    </source>
</evidence>
<keyword evidence="5" id="KW-0819">tRNA processing</keyword>
<keyword evidence="6" id="KW-0521">NADP</keyword>
<keyword evidence="3" id="KW-0288">FMN</keyword>
<evidence type="ECO:0000256" key="5">
    <source>
        <dbReference type="ARBA" id="ARBA00022694"/>
    </source>
</evidence>
<feature type="chain" id="PRO_5040208384" description="tRNA-dihydrouridine(16/17) synthase [NAD(P)(+)]" evidence="19">
    <location>
        <begin position="24"/>
        <end position="878"/>
    </location>
</feature>
<keyword evidence="18" id="KW-1133">Transmembrane helix</keyword>
<dbReference type="Gene3D" id="3.20.20.70">
    <property type="entry name" value="Aldolase class I"/>
    <property type="match status" value="1"/>
</dbReference>
<feature type="compositionally biased region" description="Low complexity" evidence="17">
    <location>
        <begin position="444"/>
        <end position="456"/>
    </location>
</feature>
<keyword evidence="4" id="KW-0507">mRNA processing</keyword>
<evidence type="ECO:0000256" key="15">
    <source>
        <dbReference type="ARBA" id="ARBA00049447"/>
    </source>
</evidence>
<feature type="compositionally biased region" description="Polar residues" evidence="17">
    <location>
        <begin position="428"/>
        <end position="439"/>
    </location>
</feature>
<feature type="region of interest" description="Disordered" evidence="17">
    <location>
        <begin position="428"/>
        <end position="456"/>
    </location>
</feature>
<evidence type="ECO:0000256" key="13">
    <source>
        <dbReference type="ARBA" id="ARBA00048342"/>
    </source>
</evidence>
<evidence type="ECO:0000256" key="11">
    <source>
        <dbReference type="ARBA" id="ARBA00047287"/>
    </source>
</evidence>
<gene>
    <name evidence="21" type="ORF">BG011_005153</name>
</gene>
<dbReference type="InterPro" id="IPR013785">
    <property type="entry name" value="Aldolase_TIM"/>
</dbReference>
<protein>
    <recommendedName>
        <fullName evidence="10">tRNA-dihydrouridine(16/17) synthase [NAD(P)(+)]</fullName>
        <ecNumber evidence="10">1.3.1.88</ecNumber>
    </recommendedName>
</protein>
<keyword evidence="18" id="KW-0812">Transmembrane</keyword>
<dbReference type="Pfam" id="PF01207">
    <property type="entry name" value="Dus"/>
    <property type="match status" value="1"/>
</dbReference>
<keyword evidence="8" id="KW-0520">NAD</keyword>
<comment type="catalytic activity">
    <reaction evidence="14">
        <text>5,6-dihydrouridine(16) in tRNA + NAD(+) = uridine(16) in tRNA + NADH + H(+)</text>
        <dbReference type="Rhea" id="RHEA:53380"/>
        <dbReference type="Rhea" id="RHEA-COMP:13543"/>
        <dbReference type="Rhea" id="RHEA-COMP:13544"/>
        <dbReference type="ChEBI" id="CHEBI:15378"/>
        <dbReference type="ChEBI" id="CHEBI:57540"/>
        <dbReference type="ChEBI" id="CHEBI:57945"/>
        <dbReference type="ChEBI" id="CHEBI:65315"/>
        <dbReference type="ChEBI" id="CHEBI:74443"/>
        <dbReference type="EC" id="1.3.1.88"/>
    </reaction>
    <physiologicalReaction direction="right-to-left" evidence="14">
        <dbReference type="Rhea" id="RHEA:53382"/>
    </physiologicalReaction>
</comment>
<dbReference type="OrthoDB" id="272303at2759"/>
<comment type="catalytic activity">
    <reaction evidence="15">
        <text>a 5,6-dihydrouridine in mRNA + NADP(+) = a uridine in mRNA + NADPH + H(+)</text>
        <dbReference type="Rhea" id="RHEA:69855"/>
        <dbReference type="Rhea" id="RHEA-COMP:14658"/>
        <dbReference type="Rhea" id="RHEA-COMP:17789"/>
        <dbReference type="ChEBI" id="CHEBI:15378"/>
        <dbReference type="ChEBI" id="CHEBI:57783"/>
        <dbReference type="ChEBI" id="CHEBI:58349"/>
        <dbReference type="ChEBI" id="CHEBI:65315"/>
        <dbReference type="ChEBI" id="CHEBI:74443"/>
    </reaction>
    <physiologicalReaction direction="right-to-left" evidence="15">
        <dbReference type="Rhea" id="RHEA:69857"/>
    </physiologicalReaction>
</comment>
<dbReference type="CDD" id="cd02801">
    <property type="entry name" value="DUS_like_FMN"/>
    <property type="match status" value="1"/>
</dbReference>
<keyword evidence="7" id="KW-0560">Oxidoreductase</keyword>
<comment type="catalytic activity">
    <reaction evidence="11">
        <text>5,6-dihydrouridine(17) in tRNA + NAD(+) = uridine(17) in tRNA + NADH + H(+)</text>
        <dbReference type="Rhea" id="RHEA:53372"/>
        <dbReference type="Rhea" id="RHEA-COMP:13541"/>
        <dbReference type="Rhea" id="RHEA-COMP:13542"/>
        <dbReference type="ChEBI" id="CHEBI:15378"/>
        <dbReference type="ChEBI" id="CHEBI:57540"/>
        <dbReference type="ChEBI" id="CHEBI:57945"/>
        <dbReference type="ChEBI" id="CHEBI:65315"/>
        <dbReference type="ChEBI" id="CHEBI:74443"/>
        <dbReference type="EC" id="1.3.1.88"/>
    </reaction>
    <physiologicalReaction direction="right-to-left" evidence="11">
        <dbReference type="Rhea" id="RHEA:53374"/>
    </physiologicalReaction>
</comment>
<dbReference type="EC" id="1.3.1.88" evidence="10"/>
<evidence type="ECO:0000313" key="21">
    <source>
        <dbReference type="EMBL" id="KAG0255407.1"/>
    </source>
</evidence>
<evidence type="ECO:0000256" key="14">
    <source>
        <dbReference type="ARBA" id="ARBA00048934"/>
    </source>
</evidence>
<evidence type="ECO:0000256" key="16">
    <source>
        <dbReference type="ARBA" id="ARBA00049467"/>
    </source>
</evidence>
<dbReference type="AlphaFoldDB" id="A0A9P6PXZ7"/>
<comment type="catalytic activity">
    <reaction evidence="12">
        <text>5,6-dihydrouridine(16) in tRNA + NADP(+) = uridine(16) in tRNA + NADPH + H(+)</text>
        <dbReference type="Rhea" id="RHEA:53376"/>
        <dbReference type="Rhea" id="RHEA-COMP:13543"/>
        <dbReference type="Rhea" id="RHEA-COMP:13544"/>
        <dbReference type="ChEBI" id="CHEBI:15378"/>
        <dbReference type="ChEBI" id="CHEBI:57783"/>
        <dbReference type="ChEBI" id="CHEBI:58349"/>
        <dbReference type="ChEBI" id="CHEBI:65315"/>
        <dbReference type="ChEBI" id="CHEBI:74443"/>
        <dbReference type="EC" id="1.3.1.88"/>
    </reaction>
    <physiologicalReaction direction="right-to-left" evidence="12">
        <dbReference type="Rhea" id="RHEA:53378"/>
    </physiologicalReaction>
</comment>
<evidence type="ECO:0000256" key="9">
    <source>
        <dbReference type="ARBA" id="ARBA00038313"/>
    </source>
</evidence>
<accession>A0A9P6PXZ7</accession>
<organism evidence="21 22">
    <name type="scientific">Mortierella polycephala</name>
    <dbReference type="NCBI Taxonomy" id="41804"/>
    <lineage>
        <taxon>Eukaryota</taxon>
        <taxon>Fungi</taxon>
        <taxon>Fungi incertae sedis</taxon>
        <taxon>Mucoromycota</taxon>
        <taxon>Mortierellomycotina</taxon>
        <taxon>Mortierellomycetes</taxon>
        <taxon>Mortierellales</taxon>
        <taxon>Mortierellaceae</taxon>
        <taxon>Mortierella</taxon>
    </lineage>
</organism>
<dbReference type="PROSITE" id="PS01136">
    <property type="entry name" value="UPF0034"/>
    <property type="match status" value="1"/>
</dbReference>
<evidence type="ECO:0000256" key="8">
    <source>
        <dbReference type="ARBA" id="ARBA00023027"/>
    </source>
</evidence>
<dbReference type="GO" id="GO:0017150">
    <property type="term" value="F:tRNA dihydrouridine synthase activity"/>
    <property type="evidence" value="ECO:0007669"/>
    <property type="project" value="InterPro"/>
</dbReference>
<evidence type="ECO:0000256" key="3">
    <source>
        <dbReference type="ARBA" id="ARBA00022643"/>
    </source>
</evidence>
<proteinExistence type="inferred from homology"/>
<evidence type="ECO:0000256" key="19">
    <source>
        <dbReference type="SAM" id="SignalP"/>
    </source>
</evidence>
<dbReference type="Gene3D" id="2.120.10.80">
    <property type="entry name" value="Kelch-type beta propeller"/>
    <property type="match status" value="1"/>
</dbReference>
<evidence type="ECO:0000256" key="18">
    <source>
        <dbReference type="SAM" id="Phobius"/>
    </source>
</evidence>
<dbReference type="EMBL" id="JAAAJA010000350">
    <property type="protein sequence ID" value="KAG0255407.1"/>
    <property type="molecule type" value="Genomic_DNA"/>
</dbReference>
<sequence>MTFRHFYFSLCFMLGFFALPVMSQVPQICSFMAYVSDNEQALYIQGGHLAGPNTNQLFSLNLTKQWTDSDPSWKALTPATGSTTPLTVRSHSMTLSRDSQTLTIRHHASSYKIDLKTMIWGYPLPLPGTPTVQNYLSAIMDPISGRVYIPYGSGNRTKMAAYDPDDSVTVLPMPPSSVMLPDIFYYSTAWSTLKGTVLLYGGITWELPTTQGNPFLIEYNPTNEAWSRIATSGASPGDIYDHCMVPAYNGTKMVLFGGRLVADKLRYIPVGSIFILDVNSMSWTKGENIASGLERDGMACTVSGDYFVTWGGSSESNFLPNPAFSKPAIYNLRTGRWTNEFIPTNTSTSVPTSVPKGSSINGAAIGGGIAAAVVVLIAIGFLIHRRRKLKHTHHALSKDYLGDTPSSERDSQDPETMVLQDIRTATLTPKVSPQDSIPTSAFAPPSKSSLNSSSPAQSKYYLASPPFDIHRRKILTKFPHVSDYLDPSINKTKEQAEERHIAAAAKCRNEHHFPPKLTGWDFYRSIGSPKHIVAPMVDQSELAWRILCRRYRADLCYTPMFHARLFATEEGYREEQWVGLKHGLGGGGPNDRPLITQFCANDPELLLRSALMVAPYCDAIDINLGCPQAIAKKGYYGSYLMDDWPLVSSLISTLHKHLPIPVTAKIRVFPEAEKTIAYAKMVVESGAQILVVHGRLKDMKGSRTGFADWEKIRLVQEAVGHVVPVIANGNIMYHEDLARCLEQTGCAGVMSAEGNLYNPGIFTPDHLETWKIAEEYLQICDELDTKMPFVRGHMFKIFQLSLKIHKDLRRDLGMAMSRDKVWAVVHKLKDRLIRDAEAARLSGEFNERRVDEHGYLILPHWVVQPYIRQSTPMMVRRV</sequence>
<keyword evidence="2" id="KW-0285">Flavoprotein</keyword>
<comment type="catalytic activity">
    <reaction evidence="16">
        <text>5,6-dihydrouridine(17) in tRNA + NADP(+) = uridine(17) in tRNA + NADPH + H(+)</text>
        <dbReference type="Rhea" id="RHEA:53368"/>
        <dbReference type="Rhea" id="RHEA-COMP:13541"/>
        <dbReference type="Rhea" id="RHEA-COMP:13542"/>
        <dbReference type="ChEBI" id="CHEBI:15378"/>
        <dbReference type="ChEBI" id="CHEBI:57783"/>
        <dbReference type="ChEBI" id="CHEBI:58349"/>
        <dbReference type="ChEBI" id="CHEBI:65315"/>
        <dbReference type="ChEBI" id="CHEBI:74443"/>
        <dbReference type="EC" id="1.3.1.88"/>
    </reaction>
    <physiologicalReaction direction="right-to-left" evidence="16">
        <dbReference type="Rhea" id="RHEA:53370"/>
    </physiologicalReaction>
</comment>
<evidence type="ECO:0000256" key="4">
    <source>
        <dbReference type="ARBA" id="ARBA00022664"/>
    </source>
</evidence>
<reference evidence="21" key="1">
    <citation type="journal article" date="2020" name="Fungal Divers.">
        <title>Resolving the Mortierellaceae phylogeny through synthesis of multi-gene phylogenetics and phylogenomics.</title>
        <authorList>
            <person name="Vandepol N."/>
            <person name="Liber J."/>
            <person name="Desiro A."/>
            <person name="Na H."/>
            <person name="Kennedy M."/>
            <person name="Barry K."/>
            <person name="Grigoriev I.V."/>
            <person name="Miller A.N."/>
            <person name="O'Donnell K."/>
            <person name="Stajich J.E."/>
            <person name="Bonito G."/>
        </authorList>
    </citation>
    <scope>NUCLEOTIDE SEQUENCE</scope>
    <source>
        <strain evidence="21">KOD948</strain>
    </source>
</reference>
<dbReference type="Pfam" id="PF24681">
    <property type="entry name" value="Kelch_KLHDC2_KLHL20_DRC7"/>
    <property type="match status" value="1"/>
</dbReference>
<keyword evidence="19" id="KW-0732">Signal</keyword>
<feature type="transmembrane region" description="Helical" evidence="18">
    <location>
        <begin position="363"/>
        <end position="383"/>
    </location>
</feature>
<evidence type="ECO:0000256" key="1">
    <source>
        <dbReference type="ARBA" id="ARBA00001917"/>
    </source>
</evidence>
<evidence type="ECO:0000313" key="22">
    <source>
        <dbReference type="Proteomes" id="UP000726737"/>
    </source>
</evidence>
<feature type="domain" description="DUS-like FMN-binding" evidence="20">
    <location>
        <begin position="533"/>
        <end position="797"/>
    </location>
</feature>
<dbReference type="Proteomes" id="UP000726737">
    <property type="component" value="Unassembled WGS sequence"/>
</dbReference>
<dbReference type="SUPFAM" id="SSF50965">
    <property type="entry name" value="Galactose oxidase, central domain"/>
    <property type="match status" value="2"/>
</dbReference>
<comment type="cofactor">
    <cofactor evidence="1">
        <name>FMN</name>
        <dbReference type="ChEBI" id="CHEBI:58210"/>
    </cofactor>
</comment>
<dbReference type="PANTHER" id="PTHR11082:SF5">
    <property type="entry name" value="TRNA-DIHYDROURIDINE(16_17) SYNTHASE [NAD(P)(+)]-LIKE"/>
    <property type="match status" value="1"/>
</dbReference>
<dbReference type="GO" id="GO:0050660">
    <property type="term" value="F:flavin adenine dinucleotide binding"/>
    <property type="evidence" value="ECO:0007669"/>
    <property type="project" value="InterPro"/>
</dbReference>
<dbReference type="InterPro" id="IPR011043">
    <property type="entry name" value="Gal_Oxase/kelch_b-propeller"/>
</dbReference>
<dbReference type="SUPFAM" id="SSF51395">
    <property type="entry name" value="FMN-linked oxidoreductases"/>
    <property type="match status" value="1"/>
</dbReference>
<feature type="signal peptide" evidence="19">
    <location>
        <begin position="1"/>
        <end position="23"/>
    </location>
</feature>
<dbReference type="PANTHER" id="PTHR11082">
    <property type="entry name" value="TRNA-DIHYDROURIDINE SYNTHASE"/>
    <property type="match status" value="1"/>
</dbReference>
<dbReference type="InterPro" id="IPR015915">
    <property type="entry name" value="Kelch-typ_b-propeller"/>
</dbReference>
<comment type="caution">
    <text evidence="21">The sequence shown here is derived from an EMBL/GenBank/DDBJ whole genome shotgun (WGS) entry which is preliminary data.</text>
</comment>
<evidence type="ECO:0000256" key="2">
    <source>
        <dbReference type="ARBA" id="ARBA00022630"/>
    </source>
</evidence>
<name>A0A9P6PXZ7_9FUNG</name>
<keyword evidence="18" id="KW-0472">Membrane</keyword>
<comment type="catalytic activity">
    <reaction evidence="13">
        <text>a 5,6-dihydrouridine in mRNA + NAD(+) = a uridine in mRNA + NADH + H(+)</text>
        <dbReference type="Rhea" id="RHEA:69851"/>
        <dbReference type="Rhea" id="RHEA-COMP:14658"/>
        <dbReference type="Rhea" id="RHEA-COMP:17789"/>
        <dbReference type="ChEBI" id="CHEBI:15378"/>
        <dbReference type="ChEBI" id="CHEBI:57540"/>
        <dbReference type="ChEBI" id="CHEBI:57945"/>
        <dbReference type="ChEBI" id="CHEBI:65315"/>
        <dbReference type="ChEBI" id="CHEBI:74443"/>
    </reaction>
    <physiologicalReaction direction="right-to-left" evidence="13">
        <dbReference type="Rhea" id="RHEA:69853"/>
    </physiologicalReaction>
</comment>